<evidence type="ECO:0000259" key="2">
    <source>
        <dbReference type="Pfam" id="PF08327"/>
    </source>
</evidence>
<accession>K2MA33</accession>
<dbReference type="Pfam" id="PF08327">
    <property type="entry name" value="AHSA1"/>
    <property type="match status" value="1"/>
</dbReference>
<dbReference type="AlphaFoldDB" id="K2MA33"/>
<dbReference type="InterPro" id="IPR023393">
    <property type="entry name" value="START-like_dom_sf"/>
</dbReference>
<name>K2MA33_9HYPH</name>
<dbReference type="Gene3D" id="3.30.530.20">
    <property type="match status" value="1"/>
</dbReference>
<sequence>MVFDAVTDPAKLSGYFTTIGGASAPLTAGATVLWWGEVPVEVDEVIDRERIVLRWDGSGSQGKKPHKTRIQMDFRPLDDGGTLVTIMESGWQENSGHLRASYMNCEGWTQMLCCLKAFLEHGINLRQGYYSSELRGEPAREPEL</sequence>
<keyword evidence="4" id="KW-1185">Reference proteome</keyword>
<dbReference type="Proteomes" id="UP000006786">
    <property type="component" value="Unassembled WGS sequence"/>
</dbReference>
<evidence type="ECO:0000256" key="1">
    <source>
        <dbReference type="ARBA" id="ARBA00006817"/>
    </source>
</evidence>
<organism evidence="3 4">
    <name type="scientific">Nitratireductor pacificus pht-3B</name>
    <dbReference type="NCBI Taxonomy" id="391937"/>
    <lineage>
        <taxon>Bacteria</taxon>
        <taxon>Pseudomonadati</taxon>
        <taxon>Pseudomonadota</taxon>
        <taxon>Alphaproteobacteria</taxon>
        <taxon>Hyphomicrobiales</taxon>
        <taxon>Phyllobacteriaceae</taxon>
        <taxon>Nitratireductor</taxon>
    </lineage>
</organism>
<dbReference type="RefSeq" id="WP_008597953.1">
    <property type="nucleotide sequence ID" value="NZ_AMRM01000018.1"/>
</dbReference>
<proteinExistence type="inferred from homology"/>
<dbReference type="eggNOG" id="COG3832">
    <property type="taxonomic scope" value="Bacteria"/>
</dbReference>
<dbReference type="SUPFAM" id="SSF55961">
    <property type="entry name" value="Bet v1-like"/>
    <property type="match status" value="1"/>
</dbReference>
<evidence type="ECO:0000313" key="3">
    <source>
        <dbReference type="EMBL" id="EKF17865.1"/>
    </source>
</evidence>
<protein>
    <submittedName>
        <fullName evidence="3">Activator of Hsp90 ATPase 1 family protein</fullName>
    </submittedName>
</protein>
<dbReference type="EMBL" id="AMRM01000018">
    <property type="protein sequence ID" value="EKF17865.1"/>
    <property type="molecule type" value="Genomic_DNA"/>
</dbReference>
<gene>
    <name evidence="3" type="ORF">NA2_15394</name>
</gene>
<reference evidence="3 4" key="1">
    <citation type="journal article" date="2012" name="J. Bacteriol.">
        <title>Genome Sequence of Nitratireductor pacificus Type Strain pht-3B.</title>
        <authorList>
            <person name="Lai Q."/>
            <person name="Li G."/>
            <person name="Shao Z."/>
        </authorList>
    </citation>
    <scope>NUCLEOTIDE SEQUENCE [LARGE SCALE GENOMIC DNA]</scope>
    <source>
        <strain evidence="4">pht-3B</strain>
    </source>
</reference>
<dbReference type="InterPro" id="IPR013538">
    <property type="entry name" value="ASHA1/2-like_C"/>
</dbReference>
<comment type="caution">
    <text evidence="3">The sequence shown here is derived from an EMBL/GenBank/DDBJ whole genome shotgun (WGS) entry which is preliminary data.</text>
</comment>
<feature type="domain" description="Activator of Hsp90 ATPase homologue 1/2-like C-terminal" evidence="2">
    <location>
        <begin position="2"/>
        <end position="120"/>
    </location>
</feature>
<comment type="similarity">
    <text evidence="1">Belongs to the AHA1 family.</text>
</comment>
<dbReference type="STRING" id="391937.NA2_15394"/>
<evidence type="ECO:0000313" key="4">
    <source>
        <dbReference type="Proteomes" id="UP000006786"/>
    </source>
</evidence>
<dbReference type="PATRIC" id="fig|391937.3.peg.3161"/>